<proteinExistence type="predicted"/>
<dbReference type="AlphaFoldDB" id="A0A0A8YBP0"/>
<dbReference type="EMBL" id="GBRH01274499">
    <property type="protein sequence ID" value="JAD23396.1"/>
    <property type="molecule type" value="Transcribed_RNA"/>
</dbReference>
<feature type="region of interest" description="Disordered" evidence="1">
    <location>
        <begin position="1"/>
        <end position="53"/>
    </location>
</feature>
<reference evidence="2" key="2">
    <citation type="journal article" date="2015" name="Data Brief">
        <title>Shoot transcriptome of the giant reed, Arundo donax.</title>
        <authorList>
            <person name="Barrero R.A."/>
            <person name="Guerrero F.D."/>
            <person name="Moolhuijzen P."/>
            <person name="Goolsby J.A."/>
            <person name="Tidwell J."/>
            <person name="Bellgard S.E."/>
            <person name="Bellgard M.I."/>
        </authorList>
    </citation>
    <scope>NUCLEOTIDE SEQUENCE</scope>
    <source>
        <tissue evidence="2">Shoot tissue taken approximately 20 cm above the soil surface</tissue>
    </source>
</reference>
<sequence>MHSNERPLKLSGEPIGSPQRSEFDLLNKNGQPIIDSGTHSSDDRSQSKRLERQ</sequence>
<name>A0A0A8YBP0_ARUDO</name>
<organism evidence="2">
    <name type="scientific">Arundo donax</name>
    <name type="common">Giant reed</name>
    <name type="synonym">Donax arundinaceus</name>
    <dbReference type="NCBI Taxonomy" id="35708"/>
    <lineage>
        <taxon>Eukaryota</taxon>
        <taxon>Viridiplantae</taxon>
        <taxon>Streptophyta</taxon>
        <taxon>Embryophyta</taxon>
        <taxon>Tracheophyta</taxon>
        <taxon>Spermatophyta</taxon>
        <taxon>Magnoliopsida</taxon>
        <taxon>Liliopsida</taxon>
        <taxon>Poales</taxon>
        <taxon>Poaceae</taxon>
        <taxon>PACMAD clade</taxon>
        <taxon>Arundinoideae</taxon>
        <taxon>Arundineae</taxon>
        <taxon>Arundo</taxon>
    </lineage>
</organism>
<evidence type="ECO:0000256" key="1">
    <source>
        <dbReference type="SAM" id="MobiDB-lite"/>
    </source>
</evidence>
<evidence type="ECO:0000313" key="2">
    <source>
        <dbReference type="EMBL" id="JAD23396.1"/>
    </source>
</evidence>
<protein>
    <submittedName>
        <fullName evidence="2">Uncharacterized protein</fullName>
    </submittedName>
</protein>
<feature type="compositionally biased region" description="Basic and acidic residues" evidence="1">
    <location>
        <begin position="40"/>
        <end position="53"/>
    </location>
</feature>
<accession>A0A0A8YBP0</accession>
<reference evidence="2" key="1">
    <citation type="submission" date="2014-09" db="EMBL/GenBank/DDBJ databases">
        <authorList>
            <person name="Magalhaes I.L.F."/>
            <person name="Oliveira U."/>
            <person name="Santos F.R."/>
            <person name="Vidigal T.H.D.A."/>
            <person name="Brescovit A.D."/>
            <person name="Santos A.J."/>
        </authorList>
    </citation>
    <scope>NUCLEOTIDE SEQUENCE</scope>
    <source>
        <tissue evidence="2">Shoot tissue taken approximately 20 cm above the soil surface</tissue>
    </source>
</reference>